<sequence>MSESMIVGVDHGYAAMKTAHFSFPSGLVAYEHEPYTLKDVLEYGGKFYVVGSGRQALQKNKTQTEDYYLLTLAAIAKELSFRHAEPAAEIHLAAGLPLTSFGREKNAFREYLLRDGKTVNFRYEGQEYSIATRKVSLFPQGYAAVLTQSILLDEPSVIVADIGGWTVDLMRLDNRIPNASTCRSLELGMIRCLDEIGEQIRRTLGLSMTAAQMESVLRGDAVHINEDARKIIDRQADAYVHRLLSAITESGLDTRAMPAVFLGGGAALLKRNVSAADGLCRPVILDDVSLNAKGYERLAERLTKNDEQ</sequence>
<gene>
    <name evidence="3" type="ORF">C7373_104252</name>
</gene>
<dbReference type="InterPro" id="IPR049067">
    <property type="entry name" value="MreB-like_C"/>
</dbReference>
<evidence type="ECO:0000313" key="3">
    <source>
        <dbReference type="EMBL" id="PVY58653.1"/>
    </source>
</evidence>
<comment type="caution">
    <text evidence="3">The sequence shown here is derived from an EMBL/GenBank/DDBJ whole genome shotgun (WGS) entry which is preliminary data.</text>
</comment>
<dbReference type="Proteomes" id="UP000245778">
    <property type="component" value="Unassembled WGS sequence"/>
</dbReference>
<dbReference type="RefSeq" id="WP_116722039.1">
    <property type="nucleotide sequence ID" value="NZ_CP011524.1"/>
</dbReference>
<dbReference type="OrthoDB" id="1883643at2"/>
<reference evidence="3 4" key="1">
    <citation type="submission" date="2018-04" db="EMBL/GenBank/DDBJ databases">
        <title>Genomic Encyclopedia of Type Strains, Phase IV (KMG-IV): sequencing the most valuable type-strain genomes for metagenomic binning, comparative biology and taxonomic classification.</title>
        <authorList>
            <person name="Goeker M."/>
        </authorList>
    </citation>
    <scope>NUCLEOTIDE SEQUENCE [LARGE SCALE GENOMIC DNA]</scope>
    <source>
        <strain evidence="3 4">DSM 26588</strain>
    </source>
</reference>
<feature type="domain" description="Actin homologue MreB-like C-terminal" evidence="2">
    <location>
        <begin position="159"/>
        <end position="273"/>
    </location>
</feature>
<dbReference type="InterPro" id="IPR043129">
    <property type="entry name" value="ATPase_NBD"/>
</dbReference>
<name>A0A2U1CCJ2_9FIRM</name>
<dbReference type="Pfam" id="PF17989">
    <property type="entry name" value="ALP_N"/>
    <property type="match status" value="1"/>
</dbReference>
<proteinExistence type="predicted"/>
<evidence type="ECO:0000313" key="4">
    <source>
        <dbReference type="Proteomes" id="UP000245778"/>
    </source>
</evidence>
<dbReference type="Gene3D" id="3.30.420.40">
    <property type="match status" value="2"/>
</dbReference>
<dbReference type="SUPFAM" id="SSF53067">
    <property type="entry name" value="Actin-like ATPase domain"/>
    <property type="match status" value="2"/>
</dbReference>
<evidence type="ECO:0000259" key="2">
    <source>
        <dbReference type="Pfam" id="PF21522"/>
    </source>
</evidence>
<evidence type="ECO:0000259" key="1">
    <source>
        <dbReference type="Pfam" id="PF17989"/>
    </source>
</evidence>
<organism evidence="3 4">
    <name type="scientific">Intestinimonas butyriciproducens</name>
    <dbReference type="NCBI Taxonomy" id="1297617"/>
    <lineage>
        <taxon>Bacteria</taxon>
        <taxon>Bacillati</taxon>
        <taxon>Bacillota</taxon>
        <taxon>Clostridia</taxon>
        <taxon>Eubacteriales</taxon>
        <taxon>Intestinimonas</taxon>
    </lineage>
</organism>
<dbReference type="EMBL" id="QEKK01000004">
    <property type="protein sequence ID" value="PVY58653.1"/>
    <property type="molecule type" value="Genomic_DNA"/>
</dbReference>
<dbReference type="AlphaFoldDB" id="A0A2U1CCJ2"/>
<protein>
    <submittedName>
        <fullName evidence="3">Plasmid segregation actin-type ATPase ParM</fullName>
    </submittedName>
</protein>
<dbReference type="Pfam" id="PF21522">
    <property type="entry name" value="MreB-like_C"/>
    <property type="match status" value="1"/>
</dbReference>
<accession>A0A2U1CCJ2</accession>
<dbReference type="InterPro" id="IPR040607">
    <property type="entry name" value="ALP_N"/>
</dbReference>
<dbReference type="GeneID" id="93228996"/>
<feature type="domain" description="Actin-like protein N-terminal" evidence="1">
    <location>
        <begin position="8"/>
        <end position="142"/>
    </location>
</feature>